<dbReference type="AlphaFoldDB" id="A0ABD1T4Z0"/>
<keyword evidence="2" id="KW-0863">Zinc-finger</keyword>
<dbReference type="InterPro" id="IPR013083">
    <property type="entry name" value="Znf_RING/FYVE/PHD"/>
</dbReference>
<gene>
    <name evidence="5" type="ORF">Fot_31250</name>
</gene>
<organism evidence="5 6">
    <name type="scientific">Forsythia ovata</name>
    <dbReference type="NCBI Taxonomy" id="205694"/>
    <lineage>
        <taxon>Eukaryota</taxon>
        <taxon>Viridiplantae</taxon>
        <taxon>Streptophyta</taxon>
        <taxon>Embryophyta</taxon>
        <taxon>Tracheophyta</taxon>
        <taxon>Spermatophyta</taxon>
        <taxon>Magnoliopsida</taxon>
        <taxon>eudicotyledons</taxon>
        <taxon>Gunneridae</taxon>
        <taxon>Pentapetalae</taxon>
        <taxon>asterids</taxon>
        <taxon>lamiids</taxon>
        <taxon>Lamiales</taxon>
        <taxon>Oleaceae</taxon>
        <taxon>Forsythieae</taxon>
        <taxon>Forsythia</taxon>
    </lineage>
</organism>
<dbReference type="InterPro" id="IPR011016">
    <property type="entry name" value="Znf_RING-CH"/>
</dbReference>
<accession>A0ABD1T4Z0</accession>
<keyword evidence="6" id="KW-1185">Reference proteome</keyword>
<dbReference type="EMBL" id="JBFOLJ010000009">
    <property type="protein sequence ID" value="KAL2507603.1"/>
    <property type="molecule type" value="Genomic_DNA"/>
</dbReference>
<dbReference type="Pfam" id="PF12906">
    <property type="entry name" value="RINGv"/>
    <property type="match status" value="1"/>
</dbReference>
<dbReference type="Proteomes" id="UP001604277">
    <property type="component" value="Unassembled WGS sequence"/>
</dbReference>
<evidence type="ECO:0000313" key="5">
    <source>
        <dbReference type="EMBL" id="KAL2507603.1"/>
    </source>
</evidence>
<dbReference type="PANTHER" id="PTHR23012">
    <property type="entry name" value="RING/FYVE/PHD ZINC FINGER DOMAIN-CONTAINING"/>
    <property type="match status" value="1"/>
</dbReference>
<keyword evidence="3" id="KW-0862">Zinc</keyword>
<dbReference type="GO" id="GO:0008270">
    <property type="term" value="F:zinc ion binding"/>
    <property type="evidence" value="ECO:0007669"/>
    <property type="project" value="UniProtKB-KW"/>
</dbReference>
<comment type="caution">
    <text evidence="5">The sequence shown here is derived from an EMBL/GenBank/DDBJ whole genome shotgun (WGS) entry which is preliminary data.</text>
</comment>
<dbReference type="Pfam" id="PF12428">
    <property type="entry name" value="DUF3675"/>
    <property type="match status" value="1"/>
</dbReference>
<feature type="domain" description="RING-CH-type" evidence="4">
    <location>
        <begin position="1"/>
        <end position="41"/>
    </location>
</feature>
<dbReference type="PROSITE" id="PS51292">
    <property type="entry name" value="ZF_RING_CH"/>
    <property type="match status" value="1"/>
</dbReference>
<protein>
    <submittedName>
        <fullName evidence="5">RING/FYVE/PHD zinc finger superfamily protein</fullName>
    </submittedName>
</protein>
<dbReference type="SUPFAM" id="SSF57850">
    <property type="entry name" value="RING/U-box"/>
    <property type="match status" value="1"/>
</dbReference>
<dbReference type="InterPro" id="IPR022143">
    <property type="entry name" value="DUF3675"/>
</dbReference>
<sequence length="128" mass="14241">MESPCACSGTVKFAHRDCIQRWCNEKGNTSCEICLQNFKPGYIAPLKKGQIIDTTVNIRESLEVPRGEPEQENAGQILETTDYSGCTSAADRSVSCCKSVALINFENDELSTDEVNEEEEYHNVEIQS</sequence>
<dbReference type="InterPro" id="IPR033275">
    <property type="entry name" value="MARCH-like"/>
</dbReference>
<evidence type="ECO:0000313" key="6">
    <source>
        <dbReference type="Proteomes" id="UP001604277"/>
    </source>
</evidence>
<dbReference type="Gene3D" id="3.30.40.10">
    <property type="entry name" value="Zinc/RING finger domain, C3HC4 (zinc finger)"/>
    <property type="match status" value="1"/>
</dbReference>
<dbReference type="PANTHER" id="PTHR23012:SF180">
    <property type="entry name" value="RING_FYVE_PHD ZINC FINGER SUPERFAMILY PROTEIN"/>
    <property type="match status" value="1"/>
</dbReference>
<proteinExistence type="predicted"/>
<evidence type="ECO:0000259" key="4">
    <source>
        <dbReference type="PROSITE" id="PS51292"/>
    </source>
</evidence>
<evidence type="ECO:0000256" key="2">
    <source>
        <dbReference type="ARBA" id="ARBA00022771"/>
    </source>
</evidence>
<dbReference type="SMART" id="SM00744">
    <property type="entry name" value="RINGv"/>
    <property type="match status" value="1"/>
</dbReference>
<reference evidence="6" key="1">
    <citation type="submission" date="2024-07" db="EMBL/GenBank/DDBJ databases">
        <title>Two chromosome-level genome assemblies of Korean endemic species Abeliophyllum distichum and Forsythia ovata (Oleaceae).</title>
        <authorList>
            <person name="Jang H."/>
        </authorList>
    </citation>
    <scope>NUCLEOTIDE SEQUENCE [LARGE SCALE GENOMIC DNA]</scope>
</reference>
<evidence type="ECO:0000256" key="1">
    <source>
        <dbReference type="ARBA" id="ARBA00022723"/>
    </source>
</evidence>
<keyword evidence="1" id="KW-0479">Metal-binding</keyword>
<name>A0ABD1T4Z0_9LAMI</name>
<evidence type="ECO:0000256" key="3">
    <source>
        <dbReference type="ARBA" id="ARBA00022833"/>
    </source>
</evidence>